<reference evidence="10 11" key="1">
    <citation type="submission" date="2019-01" db="EMBL/GenBank/DDBJ databases">
        <title>A draft genome assembly of the solar-powered sea slug Elysia chlorotica.</title>
        <authorList>
            <person name="Cai H."/>
            <person name="Li Q."/>
            <person name="Fang X."/>
            <person name="Li J."/>
            <person name="Curtis N.E."/>
            <person name="Altenburger A."/>
            <person name="Shibata T."/>
            <person name="Feng M."/>
            <person name="Maeda T."/>
            <person name="Schwartz J.A."/>
            <person name="Shigenobu S."/>
            <person name="Lundholm N."/>
            <person name="Nishiyama T."/>
            <person name="Yang H."/>
            <person name="Hasebe M."/>
            <person name="Li S."/>
            <person name="Pierce S.K."/>
            <person name="Wang J."/>
        </authorList>
    </citation>
    <scope>NUCLEOTIDE SEQUENCE [LARGE SCALE GENOMIC DNA]</scope>
    <source>
        <strain evidence="10">EC2010</strain>
        <tissue evidence="10">Whole organism of an adult</tissue>
    </source>
</reference>
<evidence type="ECO:0000256" key="4">
    <source>
        <dbReference type="ARBA" id="ARBA00022692"/>
    </source>
</evidence>
<dbReference type="GO" id="GO:0005886">
    <property type="term" value="C:plasma membrane"/>
    <property type="evidence" value="ECO:0007669"/>
    <property type="project" value="UniProtKB-SubCell"/>
</dbReference>
<dbReference type="Proteomes" id="UP000271974">
    <property type="component" value="Unassembled WGS sequence"/>
</dbReference>
<keyword evidence="8" id="KW-0407">Ion channel</keyword>
<evidence type="ECO:0000256" key="3">
    <source>
        <dbReference type="ARBA" id="ARBA00022475"/>
    </source>
</evidence>
<evidence type="ECO:0000256" key="1">
    <source>
        <dbReference type="ARBA" id="ARBA00004651"/>
    </source>
</evidence>
<organism evidence="10 11">
    <name type="scientific">Elysia chlorotica</name>
    <name type="common">Eastern emerald elysia</name>
    <name type="synonym">Sea slug</name>
    <dbReference type="NCBI Taxonomy" id="188477"/>
    <lineage>
        <taxon>Eukaryota</taxon>
        <taxon>Metazoa</taxon>
        <taxon>Spiralia</taxon>
        <taxon>Lophotrochozoa</taxon>
        <taxon>Mollusca</taxon>
        <taxon>Gastropoda</taxon>
        <taxon>Heterobranchia</taxon>
        <taxon>Euthyneura</taxon>
        <taxon>Panpulmonata</taxon>
        <taxon>Sacoglossa</taxon>
        <taxon>Placobranchoidea</taxon>
        <taxon>Plakobranchidae</taxon>
        <taxon>Elysia</taxon>
    </lineage>
</organism>
<evidence type="ECO:0000256" key="5">
    <source>
        <dbReference type="ARBA" id="ARBA00022989"/>
    </source>
</evidence>
<accession>A0A3S0ZDB5</accession>
<gene>
    <name evidence="10" type="ORF">EGW08_017141</name>
</gene>
<keyword evidence="2" id="KW-0813">Transport</keyword>
<dbReference type="InterPro" id="IPR000990">
    <property type="entry name" value="Innexin"/>
</dbReference>
<evidence type="ECO:0000256" key="9">
    <source>
        <dbReference type="SAM" id="Phobius"/>
    </source>
</evidence>
<keyword evidence="3" id="KW-1003">Cell membrane</keyword>
<feature type="transmembrane region" description="Helical" evidence="9">
    <location>
        <begin position="84"/>
        <end position="104"/>
    </location>
</feature>
<evidence type="ECO:0000313" key="10">
    <source>
        <dbReference type="EMBL" id="RUS75110.1"/>
    </source>
</evidence>
<evidence type="ECO:0000256" key="2">
    <source>
        <dbReference type="ARBA" id="ARBA00022448"/>
    </source>
</evidence>
<evidence type="ECO:0000256" key="8">
    <source>
        <dbReference type="ARBA" id="ARBA00023303"/>
    </source>
</evidence>
<comment type="subcellular location">
    <subcellularLocation>
        <location evidence="1">Cell membrane</location>
        <topology evidence="1">Multi-pass membrane protein</topology>
    </subcellularLocation>
</comment>
<keyword evidence="7 9" id="KW-0472">Membrane</keyword>
<sequence>MVAYSEAACGRAYNLAIQDIDPERESNGAILYDIPFNAPLPEDREQIRFKPETTISSFQRPQVKVKASQVKNVKQSENTDSARNFLYTVTPYALFLLAICLKIPHLVWTLLTTLVGGINIGQTLASAKAGTGLSSDGRRQLYNELAGATVEKIRACSWSASSLYLLLKISMCLAVIVDLVVVHKRLLPQAQALGQDLKAENENVDVMGFADSALNATTGSGINNSTEGYIQPPATVLNCELPIRQVRGVNRHFLQCSFEPETEDVNTPNSAMLDQTPNDDQVTRTLETALQMNVALFLIVQTYLAALTVVNVSSFLVWLLKLVVRPCTLSVDSGLDLPVDARLLLYMAQENAGPEAVKFFSQAEVWGREEVTRVFLLRQSNLET</sequence>
<proteinExistence type="predicted"/>
<dbReference type="EMBL" id="RQTK01000771">
    <property type="protein sequence ID" value="RUS75110.1"/>
    <property type="molecule type" value="Genomic_DNA"/>
</dbReference>
<evidence type="ECO:0000256" key="6">
    <source>
        <dbReference type="ARBA" id="ARBA00023065"/>
    </source>
</evidence>
<dbReference type="OrthoDB" id="6156233at2759"/>
<keyword evidence="6" id="KW-0406">Ion transport</keyword>
<dbReference type="Pfam" id="PF00876">
    <property type="entry name" value="Innexin"/>
    <property type="match status" value="1"/>
</dbReference>
<dbReference type="AlphaFoldDB" id="A0A3S0ZDB5"/>
<feature type="transmembrane region" description="Helical" evidence="9">
    <location>
        <begin position="163"/>
        <end position="182"/>
    </location>
</feature>
<dbReference type="GO" id="GO:0034220">
    <property type="term" value="P:monoatomic ion transmembrane transport"/>
    <property type="evidence" value="ECO:0007669"/>
    <property type="project" value="UniProtKB-KW"/>
</dbReference>
<name>A0A3S0ZDB5_ELYCH</name>
<keyword evidence="4 9" id="KW-0812">Transmembrane</keyword>
<feature type="transmembrane region" description="Helical" evidence="9">
    <location>
        <begin position="294"/>
        <end position="320"/>
    </location>
</feature>
<keyword evidence="5 9" id="KW-1133">Transmembrane helix</keyword>
<evidence type="ECO:0000313" key="11">
    <source>
        <dbReference type="Proteomes" id="UP000271974"/>
    </source>
</evidence>
<keyword evidence="11" id="KW-1185">Reference proteome</keyword>
<evidence type="ECO:0000256" key="7">
    <source>
        <dbReference type="ARBA" id="ARBA00023136"/>
    </source>
</evidence>
<comment type="caution">
    <text evidence="10">The sequence shown here is derived from an EMBL/GenBank/DDBJ whole genome shotgun (WGS) entry which is preliminary data.</text>
</comment>
<protein>
    <submittedName>
        <fullName evidence="10">Uncharacterized protein</fullName>
    </submittedName>
</protein>